<feature type="region of interest" description="Disordered" evidence="1">
    <location>
        <begin position="1"/>
        <end position="22"/>
    </location>
</feature>
<comment type="caution">
    <text evidence="2">The sequence shown here is derived from an EMBL/GenBank/DDBJ whole genome shotgun (WGS) entry which is preliminary data.</text>
</comment>
<feature type="region of interest" description="Disordered" evidence="1">
    <location>
        <begin position="233"/>
        <end position="293"/>
    </location>
</feature>
<evidence type="ECO:0000313" key="3">
    <source>
        <dbReference type="Proteomes" id="UP000647172"/>
    </source>
</evidence>
<feature type="compositionally biased region" description="Basic and acidic residues" evidence="1">
    <location>
        <begin position="251"/>
        <end position="282"/>
    </location>
</feature>
<evidence type="ECO:0000313" key="2">
    <source>
        <dbReference type="EMBL" id="GIE51918.1"/>
    </source>
</evidence>
<dbReference type="Gene3D" id="3.40.50.410">
    <property type="entry name" value="von Willebrand factor, type A domain"/>
    <property type="match status" value="1"/>
</dbReference>
<dbReference type="InterPro" id="IPR036465">
    <property type="entry name" value="vWFA_dom_sf"/>
</dbReference>
<dbReference type="Proteomes" id="UP000647172">
    <property type="component" value="Unassembled WGS sequence"/>
</dbReference>
<protein>
    <recommendedName>
        <fullName evidence="4">von Willebrand factor type A domain-containing protein</fullName>
    </recommendedName>
</protein>
<dbReference type="RefSeq" id="WP_203772883.1">
    <property type="nucleotide sequence ID" value="NZ_BAAAYJ010000085.1"/>
</dbReference>
<evidence type="ECO:0000256" key="1">
    <source>
        <dbReference type="SAM" id="MobiDB-lite"/>
    </source>
</evidence>
<dbReference type="SUPFAM" id="SSF53300">
    <property type="entry name" value="vWA-like"/>
    <property type="match status" value="1"/>
</dbReference>
<evidence type="ECO:0008006" key="4">
    <source>
        <dbReference type="Google" id="ProtNLM"/>
    </source>
</evidence>
<name>A0A919MRT6_9ACTN</name>
<accession>A0A919MRT6</accession>
<reference evidence="2" key="1">
    <citation type="submission" date="2021-01" db="EMBL/GenBank/DDBJ databases">
        <title>Whole genome shotgun sequence of Actinoplanes nipponensis NBRC 14063.</title>
        <authorList>
            <person name="Komaki H."/>
            <person name="Tamura T."/>
        </authorList>
    </citation>
    <scope>NUCLEOTIDE SEQUENCE</scope>
    <source>
        <strain evidence="2">NBRC 14063</strain>
    </source>
</reference>
<dbReference type="EMBL" id="BOMQ01000063">
    <property type="protein sequence ID" value="GIE51918.1"/>
    <property type="molecule type" value="Genomic_DNA"/>
</dbReference>
<organism evidence="2 3">
    <name type="scientific">Actinoplanes nipponensis</name>
    <dbReference type="NCBI Taxonomy" id="135950"/>
    <lineage>
        <taxon>Bacteria</taxon>
        <taxon>Bacillati</taxon>
        <taxon>Actinomycetota</taxon>
        <taxon>Actinomycetes</taxon>
        <taxon>Micromonosporales</taxon>
        <taxon>Micromonosporaceae</taxon>
        <taxon>Actinoplanes</taxon>
    </lineage>
</organism>
<keyword evidence="3" id="KW-1185">Reference proteome</keyword>
<proteinExistence type="predicted"/>
<gene>
    <name evidence="2" type="ORF">Ani05nite_54520</name>
</gene>
<dbReference type="AlphaFoldDB" id="A0A919MRT6"/>
<sequence length="529" mass="57950">MRTTEGFDQFGNPEGRAFDLGGGDEDRVRGERILFYHCPIVDGPIAEKELQRLLGERGLALDVHHGSRHGSGDLTEEMLSRYTQLWYLSGEVPTLSGHQVQMIGDYVAAGNGLAIWADNEPFYADANLLAEALIGSRFSGNEMADQVMVPGEQRSPGSFIEHQLTQGVNNLYEGITICTIHPVPGVTILGQSHDGQMGLGCYEDEYRRIVLDTGFTKLYPDRWTAQAGPLVRGRAGSVGEPDPHGAGWGDRQVDPPVRAERFQRRTGSDPPDERARHDRRPNPQELRATMTEYDEDRRADGEGQIIMPFYLLCDVSGSMAPDMGELNKALGQLHQQLLNEPIINDLVMMSLITFNHGARTAVPLASPEEITLPTLSASGGTDYSPPLREFHEKFTADRTRLKSEGKRVYRPCIYFLTDGDPNNAGYEATMASLITEENNKAYPYICAFGFRDATAAKLQKLAYPDFGDDSKRGRYFIAKDGASIAQVLEAMVGVLARSILQSADSASAGTPTVVMPEPTGVNGMGGSFV</sequence>